<reference evidence="6 7" key="1">
    <citation type="submission" date="2018-09" db="EMBL/GenBank/DDBJ databases">
        <title>Genomic Encyclopedia of Archaeal and Bacterial Type Strains, Phase II (KMG-II): from individual species to whole genera.</title>
        <authorList>
            <person name="Goeker M."/>
        </authorList>
    </citation>
    <scope>NUCLEOTIDE SEQUENCE [LARGE SCALE GENOMIC DNA]</scope>
    <source>
        <strain evidence="6 7">DSM 13151</strain>
    </source>
</reference>
<dbReference type="PIRSF" id="PIRSF015582">
    <property type="entry name" value="Cit_lyase_B"/>
    <property type="match status" value="1"/>
</dbReference>
<name>A0A3R7FXW4_9EURY</name>
<evidence type="ECO:0000256" key="2">
    <source>
        <dbReference type="ARBA" id="ARBA00022723"/>
    </source>
</evidence>
<comment type="caution">
    <text evidence="6">The sequence shown here is derived from an EMBL/GenBank/DDBJ whole genome shotgun (WGS) entry which is preliminary data.</text>
</comment>
<dbReference type="Pfam" id="PF03328">
    <property type="entry name" value="HpcH_HpaI"/>
    <property type="match status" value="1"/>
</dbReference>
<evidence type="ECO:0000256" key="1">
    <source>
        <dbReference type="ARBA" id="ARBA00001946"/>
    </source>
</evidence>
<accession>A0A3R7FXW4</accession>
<keyword evidence="2" id="KW-0479">Metal-binding</keyword>
<evidence type="ECO:0000256" key="3">
    <source>
        <dbReference type="ARBA" id="ARBA00022842"/>
    </source>
</evidence>
<dbReference type="EMBL" id="RAPO01000001">
    <property type="protein sequence ID" value="RKD97739.1"/>
    <property type="molecule type" value="Genomic_DNA"/>
</dbReference>
<dbReference type="Proteomes" id="UP000283805">
    <property type="component" value="Unassembled WGS sequence"/>
</dbReference>
<dbReference type="GO" id="GO:0000287">
    <property type="term" value="F:magnesium ion binding"/>
    <property type="evidence" value="ECO:0007669"/>
    <property type="project" value="TreeGrafter"/>
</dbReference>
<comment type="cofactor">
    <cofactor evidence="1">
        <name>Mg(2+)</name>
        <dbReference type="ChEBI" id="CHEBI:18420"/>
    </cofactor>
</comment>
<dbReference type="InterPro" id="IPR011206">
    <property type="entry name" value="Citrate_lyase_beta/mcl1/mcl2"/>
</dbReference>
<dbReference type="AlphaFoldDB" id="A0A3R7FXW4"/>
<evidence type="ECO:0000313" key="6">
    <source>
        <dbReference type="EMBL" id="RKD97739.1"/>
    </source>
</evidence>
<dbReference type="PANTHER" id="PTHR32308:SF0">
    <property type="entry name" value="HPCH_HPAI ALDOLASE_CITRATE LYASE DOMAIN-CONTAINING PROTEIN"/>
    <property type="match status" value="1"/>
</dbReference>
<evidence type="ECO:0000259" key="5">
    <source>
        <dbReference type="Pfam" id="PF03328"/>
    </source>
</evidence>
<gene>
    <name evidence="6" type="ORF">ATJ93_0731</name>
</gene>
<proteinExistence type="predicted"/>
<dbReference type="OrthoDB" id="9170at2157"/>
<protein>
    <submittedName>
        <fullName evidence="6">Citrate lyase subunit beta/citryl-CoA lyase</fullName>
    </submittedName>
</protein>
<dbReference type="PANTHER" id="PTHR32308">
    <property type="entry name" value="LYASE BETA SUBUNIT, PUTATIVE (AFU_ORTHOLOGUE AFUA_4G13030)-RELATED"/>
    <property type="match status" value="1"/>
</dbReference>
<dbReference type="GO" id="GO:0016829">
    <property type="term" value="F:lyase activity"/>
    <property type="evidence" value="ECO:0007669"/>
    <property type="project" value="UniProtKB-KW"/>
</dbReference>
<feature type="domain" description="HpcH/HpaI aldolase/citrate lyase" evidence="5">
    <location>
        <begin position="4"/>
        <end position="227"/>
    </location>
</feature>
<feature type="region of interest" description="Disordered" evidence="4">
    <location>
        <begin position="1"/>
        <end position="20"/>
    </location>
</feature>
<dbReference type="InterPro" id="IPR040442">
    <property type="entry name" value="Pyrv_kinase-like_dom_sf"/>
</dbReference>
<keyword evidence="7" id="KW-1185">Reference proteome</keyword>
<keyword evidence="6" id="KW-0456">Lyase</keyword>
<evidence type="ECO:0000256" key="4">
    <source>
        <dbReference type="SAM" id="MobiDB-lite"/>
    </source>
</evidence>
<organism evidence="6 7">
    <name type="scientific">Halopiger aswanensis</name>
    <dbReference type="NCBI Taxonomy" id="148449"/>
    <lineage>
        <taxon>Archaea</taxon>
        <taxon>Methanobacteriati</taxon>
        <taxon>Methanobacteriota</taxon>
        <taxon>Stenosarchaea group</taxon>
        <taxon>Halobacteria</taxon>
        <taxon>Halobacteriales</taxon>
        <taxon>Natrialbaceae</taxon>
        <taxon>Halopiger</taxon>
    </lineage>
</organism>
<dbReference type="GO" id="GO:0006107">
    <property type="term" value="P:oxaloacetate metabolic process"/>
    <property type="evidence" value="ECO:0007669"/>
    <property type="project" value="TreeGrafter"/>
</dbReference>
<dbReference type="InterPro" id="IPR005000">
    <property type="entry name" value="Aldolase/citrate-lyase_domain"/>
</dbReference>
<dbReference type="RefSeq" id="WP_120243240.1">
    <property type="nucleotide sequence ID" value="NZ_RAPO01000001.1"/>
</dbReference>
<dbReference type="SUPFAM" id="SSF51621">
    <property type="entry name" value="Phosphoenolpyruvate/pyruvate domain"/>
    <property type="match status" value="1"/>
</dbReference>
<dbReference type="Gene3D" id="3.20.20.60">
    <property type="entry name" value="Phosphoenolpyruvate-binding domains"/>
    <property type="match status" value="1"/>
</dbReference>
<sequence length="292" mass="31033">MARRSVLFTPGDRPEMLRKAPGSGADAIVFDLEDAVSPDRKDEAREVVRDVLTDPDFDPDCEVCVRVNASPAAFEADLEAVIGSDSDSNADATDALRLDSVMRPKVAGPSDVRELAAELEAHDRSLPVFALLESAAGVLAAPEIAAVSATDALVFGAEDLAADIGATRTAEGTEVLYARERVVLAAAAHDCTAIDTLVTDYEDDAALREDTAFAVQLGYDGKLAIHPAQVGPINEAFTPTAAEREWAERVLEAKREADAEGRGVFEVDGEMIDAPLITQAERIRSRADAADE</sequence>
<dbReference type="InterPro" id="IPR015813">
    <property type="entry name" value="Pyrv/PenolPyrv_kinase-like_dom"/>
</dbReference>
<keyword evidence="3" id="KW-0460">Magnesium</keyword>
<evidence type="ECO:0000313" key="7">
    <source>
        <dbReference type="Proteomes" id="UP000283805"/>
    </source>
</evidence>